<feature type="compositionally biased region" description="Acidic residues" evidence="4">
    <location>
        <begin position="515"/>
        <end position="531"/>
    </location>
</feature>
<sequence>MGEVRKLHKKLRQIENLEIKSFLTPEERVKQEVAGLSVMNWSSTKLVKHWSALEAVSKIQISRKEELRTRLAELLLQHSAPQQTQGIVGDNQEKMKRRVGSSDSLSHTPAPKVPKGVTEEVIVQEEAEAPEDKTHNGQASTQATTDETKEEKQFRTLKETWEKSSFRITSLEGHSDIITCVIAVDNLVVSGSRDTTVKVWHVPTATEQRNLGGHSGGVTCLSAPPTEYCKRLAHFLSLAEKERFVLSGSEDCYVKIWALSTGYCVKSIYTFNPVSALTFIPEEEGYIVSGSAGGKVEVWSWDSMECCQSVKAHGDSVTTLHCQGPLLFSGSADGAVSVWKALCSAPAPLQHLCHWSSSVTGCDGQDSSTFGWLALSPRGDKVFLADGKASLKILSWRTGSVSRLANHSSIAGVTDCVSQTTGILIASCFDLATGKSSLNLFSLPQCKYLVSLSCPDIPRILCFTSWLTASGGHRWVTGGRVLTVWEQLQGNSKKRGDVTVRRDSRLEIAPVESDRETDEVEDSDDFSEEDSMSQGASETENEHGASWLRCVLQ</sequence>
<evidence type="ECO:0000256" key="1">
    <source>
        <dbReference type="ARBA" id="ARBA00022574"/>
    </source>
</evidence>
<dbReference type="InterPro" id="IPR020472">
    <property type="entry name" value="WD40_PAC1"/>
</dbReference>
<name>A0A8T3CTC0_9TELE</name>
<accession>A0A8T3CTC0</accession>
<evidence type="ECO:0000313" key="6">
    <source>
        <dbReference type="Proteomes" id="UP000829720"/>
    </source>
</evidence>
<dbReference type="Gene3D" id="2.130.10.10">
    <property type="entry name" value="YVTN repeat-like/Quinoprotein amine dehydrogenase"/>
    <property type="match status" value="1"/>
</dbReference>
<feature type="region of interest" description="Disordered" evidence="4">
    <location>
        <begin position="506"/>
        <end position="546"/>
    </location>
</feature>
<proteinExistence type="predicted"/>
<dbReference type="AlphaFoldDB" id="A0A8T3CTC0"/>
<dbReference type="PRINTS" id="PR00320">
    <property type="entry name" value="GPROTEINBRPT"/>
</dbReference>
<dbReference type="InterPro" id="IPR001680">
    <property type="entry name" value="WD40_rpt"/>
</dbReference>
<gene>
    <name evidence="5" type="ORF">AGOR_G00207200</name>
</gene>
<evidence type="ECO:0000256" key="3">
    <source>
        <dbReference type="PROSITE-ProRule" id="PRU00221"/>
    </source>
</evidence>
<dbReference type="PANTHER" id="PTHR22847">
    <property type="entry name" value="WD40 REPEAT PROTEIN"/>
    <property type="match status" value="1"/>
</dbReference>
<dbReference type="PROSITE" id="PS50294">
    <property type="entry name" value="WD_REPEATS_REGION"/>
    <property type="match status" value="1"/>
</dbReference>
<keyword evidence="6" id="KW-1185">Reference proteome</keyword>
<dbReference type="SUPFAM" id="SSF50978">
    <property type="entry name" value="WD40 repeat-like"/>
    <property type="match status" value="1"/>
</dbReference>
<dbReference type="InterPro" id="IPR036322">
    <property type="entry name" value="WD40_repeat_dom_sf"/>
</dbReference>
<evidence type="ECO:0000256" key="2">
    <source>
        <dbReference type="ARBA" id="ARBA00022737"/>
    </source>
</evidence>
<protein>
    <submittedName>
        <fullName evidence="5">Uncharacterized protein</fullName>
    </submittedName>
</protein>
<feature type="repeat" description="WD" evidence="3">
    <location>
        <begin position="236"/>
        <end position="267"/>
    </location>
</feature>
<keyword evidence="2" id="KW-0677">Repeat</keyword>
<dbReference type="SMART" id="SM00320">
    <property type="entry name" value="WD40"/>
    <property type="match status" value="4"/>
</dbReference>
<dbReference type="PROSITE" id="PS50082">
    <property type="entry name" value="WD_REPEATS_2"/>
    <property type="match status" value="3"/>
</dbReference>
<feature type="repeat" description="WD" evidence="3">
    <location>
        <begin position="310"/>
        <end position="340"/>
    </location>
</feature>
<organism evidence="5 6">
    <name type="scientific">Albula goreensis</name>
    <dbReference type="NCBI Taxonomy" id="1534307"/>
    <lineage>
        <taxon>Eukaryota</taxon>
        <taxon>Metazoa</taxon>
        <taxon>Chordata</taxon>
        <taxon>Craniata</taxon>
        <taxon>Vertebrata</taxon>
        <taxon>Euteleostomi</taxon>
        <taxon>Actinopterygii</taxon>
        <taxon>Neopterygii</taxon>
        <taxon>Teleostei</taxon>
        <taxon>Albuliformes</taxon>
        <taxon>Albulidae</taxon>
        <taxon>Albula</taxon>
    </lineage>
</organism>
<dbReference type="Pfam" id="PF00400">
    <property type="entry name" value="WD40"/>
    <property type="match status" value="3"/>
</dbReference>
<evidence type="ECO:0000256" key="4">
    <source>
        <dbReference type="SAM" id="MobiDB-lite"/>
    </source>
</evidence>
<feature type="region of interest" description="Disordered" evidence="4">
    <location>
        <begin position="82"/>
        <end position="153"/>
    </location>
</feature>
<reference evidence="5" key="1">
    <citation type="submission" date="2021-01" db="EMBL/GenBank/DDBJ databases">
        <authorList>
            <person name="Zahm M."/>
            <person name="Roques C."/>
            <person name="Cabau C."/>
            <person name="Klopp C."/>
            <person name="Donnadieu C."/>
            <person name="Jouanno E."/>
            <person name="Lampietro C."/>
            <person name="Louis A."/>
            <person name="Herpin A."/>
            <person name="Echchiki A."/>
            <person name="Berthelot C."/>
            <person name="Parey E."/>
            <person name="Roest-Crollius H."/>
            <person name="Braasch I."/>
            <person name="Postlethwait J."/>
            <person name="Bobe J."/>
            <person name="Montfort J."/>
            <person name="Bouchez O."/>
            <person name="Begum T."/>
            <person name="Mejri S."/>
            <person name="Adams A."/>
            <person name="Chen W.-J."/>
            <person name="Guiguen Y."/>
        </authorList>
    </citation>
    <scope>NUCLEOTIDE SEQUENCE</scope>
    <source>
        <tissue evidence="5">Blood</tissue>
    </source>
</reference>
<comment type="caution">
    <text evidence="5">The sequence shown here is derived from an EMBL/GenBank/DDBJ whole genome shotgun (WGS) entry which is preliminary data.</text>
</comment>
<dbReference type="Proteomes" id="UP000829720">
    <property type="component" value="Unassembled WGS sequence"/>
</dbReference>
<dbReference type="EMBL" id="JAERUA010000020">
    <property type="protein sequence ID" value="KAI1885768.1"/>
    <property type="molecule type" value="Genomic_DNA"/>
</dbReference>
<feature type="compositionally biased region" description="Polar residues" evidence="4">
    <location>
        <begin position="136"/>
        <end position="145"/>
    </location>
</feature>
<dbReference type="PANTHER" id="PTHR22847:SF722">
    <property type="entry name" value="NOVEL PROTEIN"/>
    <property type="match status" value="1"/>
</dbReference>
<dbReference type="InterPro" id="IPR015943">
    <property type="entry name" value="WD40/YVTN_repeat-like_dom_sf"/>
</dbReference>
<keyword evidence="1 3" id="KW-0853">WD repeat</keyword>
<feature type="repeat" description="WD" evidence="3">
    <location>
        <begin position="171"/>
        <end position="210"/>
    </location>
</feature>
<dbReference type="OrthoDB" id="190105at2759"/>
<evidence type="ECO:0000313" key="5">
    <source>
        <dbReference type="EMBL" id="KAI1885768.1"/>
    </source>
</evidence>